<protein>
    <submittedName>
        <fullName evidence="1">LmbE-like protein</fullName>
    </submittedName>
</protein>
<evidence type="ECO:0000313" key="2">
    <source>
        <dbReference type="Proteomes" id="UP000790709"/>
    </source>
</evidence>
<dbReference type="Proteomes" id="UP000790709">
    <property type="component" value="Unassembled WGS sequence"/>
</dbReference>
<name>A0ACB8B8E6_9AGAM</name>
<comment type="caution">
    <text evidence="1">The sequence shown here is derived from an EMBL/GenBank/DDBJ whole genome shotgun (WGS) entry which is preliminary data.</text>
</comment>
<sequence length="272" mass="30169">MFLVLLGIVFLCFSNALVDAVGSQPRVLLLTAHPDDECFFFAPTILALRAVHDGVSNPAIFSLCLSTGNADGLGKVRQDELARSLDVLGIEEERRWVVDHPALQDNFTAQWDADVIANVVRPYVVGNKITTILTFDKQGVSSHPNHFSLSWGASRLISSFPPSAAPGLRLFTLITVPVLPKYTGVLSALLARLDIVLQRALDYLIPSPVSTDDRPNVMPVFVSGIKEYITAAHAITVHKSQLVWFRYLYMGFSRYMWVNEWVEVRPDDGRSS</sequence>
<accession>A0ACB8B8E6</accession>
<proteinExistence type="predicted"/>
<organism evidence="1 2">
    <name type="scientific">Leucogyrophana mollusca</name>
    <dbReference type="NCBI Taxonomy" id="85980"/>
    <lineage>
        <taxon>Eukaryota</taxon>
        <taxon>Fungi</taxon>
        <taxon>Dikarya</taxon>
        <taxon>Basidiomycota</taxon>
        <taxon>Agaricomycotina</taxon>
        <taxon>Agaricomycetes</taxon>
        <taxon>Agaricomycetidae</taxon>
        <taxon>Boletales</taxon>
        <taxon>Boletales incertae sedis</taxon>
        <taxon>Leucogyrophana</taxon>
    </lineage>
</organism>
<dbReference type="EMBL" id="MU266514">
    <property type="protein sequence ID" value="KAH7921702.1"/>
    <property type="molecule type" value="Genomic_DNA"/>
</dbReference>
<evidence type="ECO:0000313" key="1">
    <source>
        <dbReference type="EMBL" id="KAH7921702.1"/>
    </source>
</evidence>
<gene>
    <name evidence="1" type="ORF">BV22DRAFT_1107042</name>
</gene>
<keyword evidence="2" id="KW-1185">Reference proteome</keyword>
<reference evidence="1" key="1">
    <citation type="journal article" date="2021" name="New Phytol.">
        <title>Evolutionary innovations through gain and loss of genes in the ectomycorrhizal Boletales.</title>
        <authorList>
            <person name="Wu G."/>
            <person name="Miyauchi S."/>
            <person name="Morin E."/>
            <person name="Kuo A."/>
            <person name="Drula E."/>
            <person name="Varga T."/>
            <person name="Kohler A."/>
            <person name="Feng B."/>
            <person name="Cao Y."/>
            <person name="Lipzen A."/>
            <person name="Daum C."/>
            <person name="Hundley H."/>
            <person name="Pangilinan J."/>
            <person name="Johnson J."/>
            <person name="Barry K."/>
            <person name="LaButti K."/>
            <person name="Ng V."/>
            <person name="Ahrendt S."/>
            <person name="Min B."/>
            <person name="Choi I.G."/>
            <person name="Park H."/>
            <person name="Plett J.M."/>
            <person name="Magnuson J."/>
            <person name="Spatafora J.W."/>
            <person name="Nagy L.G."/>
            <person name="Henrissat B."/>
            <person name="Grigoriev I.V."/>
            <person name="Yang Z.L."/>
            <person name="Xu J."/>
            <person name="Martin F.M."/>
        </authorList>
    </citation>
    <scope>NUCLEOTIDE SEQUENCE</scope>
    <source>
        <strain evidence="1">KUC20120723A-06</strain>
    </source>
</reference>